<feature type="region of interest" description="Disordered" evidence="2">
    <location>
        <begin position="112"/>
        <end position="217"/>
    </location>
</feature>
<feature type="compositionally biased region" description="Low complexity" evidence="2">
    <location>
        <begin position="170"/>
        <end position="179"/>
    </location>
</feature>
<organism evidence="5">
    <name type="scientific">Laccaria bicolor (strain S238N-H82 / ATCC MYA-4686)</name>
    <name type="common">Bicoloured deceiver</name>
    <name type="synonym">Laccaria laccata var. bicolor</name>
    <dbReference type="NCBI Taxonomy" id="486041"/>
    <lineage>
        <taxon>Eukaryota</taxon>
        <taxon>Fungi</taxon>
        <taxon>Dikarya</taxon>
        <taxon>Basidiomycota</taxon>
        <taxon>Agaricomycotina</taxon>
        <taxon>Agaricomycetes</taxon>
        <taxon>Agaricomycetidae</taxon>
        <taxon>Agaricales</taxon>
        <taxon>Agaricineae</taxon>
        <taxon>Hydnangiaceae</taxon>
        <taxon>Laccaria</taxon>
    </lineage>
</organism>
<dbReference type="SUPFAM" id="SSF57667">
    <property type="entry name" value="beta-beta-alpha zinc fingers"/>
    <property type="match status" value="1"/>
</dbReference>
<dbReference type="InterPro" id="IPR036236">
    <property type="entry name" value="Znf_C2H2_sf"/>
</dbReference>
<dbReference type="PROSITE" id="PS00028">
    <property type="entry name" value="ZINC_FINGER_C2H2_1"/>
    <property type="match status" value="1"/>
</dbReference>
<evidence type="ECO:0000313" key="5">
    <source>
        <dbReference type="Proteomes" id="UP000001194"/>
    </source>
</evidence>
<feature type="region of interest" description="Disordered" evidence="2">
    <location>
        <begin position="60"/>
        <end position="98"/>
    </location>
</feature>
<keyword evidence="1" id="KW-0479">Metal-binding</keyword>
<dbReference type="InterPro" id="IPR013087">
    <property type="entry name" value="Znf_C2H2_type"/>
</dbReference>
<reference evidence="4 5" key="1">
    <citation type="journal article" date="2008" name="Nature">
        <title>The genome of Laccaria bicolor provides insights into mycorrhizal symbiosis.</title>
        <authorList>
            <person name="Martin F."/>
            <person name="Aerts A."/>
            <person name="Ahren D."/>
            <person name="Brun A."/>
            <person name="Danchin E.G.J."/>
            <person name="Duchaussoy F."/>
            <person name="Gibon J."/>
            <person name="Kohler A."/>
            <person name="Lindquist E."/>
            <person name="Pereda V."/>
            <person name="Salamov A."/>
            <person name="Shapiro H.J."/>
            <person name="Wuyts J."/>
            <person name="Blaudez D."/>
            <person name="Buee M."/>
            <person name="Brokstein P."/>
            <person name="Canbaeck B."/>
            <person name="Cohen D."/>
            <person name="Courty P.E."/>
            <person name="Coutinho P.M."/>
            <person name="Delaruelle C."/>
            <person name="Detter J.C."/>
            <person name="Deveau A."/>
            <person name="DiFazio S."/>
            <person name="Duplessis S."/>
            <person name="Fraissinet-Tachet L."/>
            <person name="Lucic E."/>
            <person name="Frey-Klett P."/>
            <person name="Fourrey C."/>
            <person name="Feussner I."/>
            <person name="Gay G."/>
            <person name="Grimwood J."/>
            <person name="Hoegger P.J."/>
            <person name="Jain P."/>
            <person name="Kilaru S."/>
            <person name="Labbe J."/>
            <person name="Lin Y.C."/>
            <person name="Legue V."/>
            <person name="Le Tacon F."/>
            <person name="Marmeisse R."/>
            <person name="Melayah D."/>
            <person name="Montanini B."/>
            <person name="Muratet M."/>
            <person name="Nehls U."/>
            <person name="Niculita-Hirzel H."/>
            <person name="Oudot-Le Secq M.P."/>
            <person name="Peter M."/>
            <person name="Quesneville H."/>
            <person name="Rajashekar B."/>
            <person name="Reich M."/>
            <person name="Rouhier N."/>
            <person name="Schmutz J."/>
            <person name="Yin T."/>
            <person name="Chalot M."/>
            <person name="Henrissat B."/>
            <person name="Kuees U."/>
            <person name="Lucas S."/>
            <person name="Van de Peer Y."/>
            <person name="Podila G.K."/>
            <person name="Polle A."/>
            <person name="Pukkila P.J."/>
            <person name="Richardson P.M."/>
            <person name="Rouze P."/>
            <person name="Sanders I.R."/>
            <person name="Stajich J.E."/>
            <person name="Tunlid A."/>
            <person name="Tuskan G."/>
            <person name="Grigoriev I.V."/>
        </authorList>
    </citation>
    <scope>NUCLEOTIDE SEQUENCE [LARGE SCALE GENOMIC DNA]</scope>
    <source>
        <strain evidence="5">S238N-H82 / ATCC MYA-4686</strain>
    </source>
</reference>
<name>B0D109_LACBS</name>
<dbReference type="PROSITE" id="PS50157">
    <property type="entry name" value="ZINC_FINGER_C2H2_2"/>
    <property type="match status" value="1"/>
</dbReference>
<gene>
    <name evidence="4" type="ORF">LACBIDRAFT_324193</name>
</gene>
<feature type="region of interest" description="Disordered" evidence="2">
    <location>
        <begin position="1"/>
        <end position="45"/>
    </location>
</feature>
<dbReference type="GeneID" id="6073399"/>
<evidence type="ECO:0000259" key="3">
    <source>
        <dbReference type="PROSITE" id="PS50157"/>
    </source>
</evidence>
<evidence type="ECO:0000256" key="1">
    <source>
        <dbReference type="PROSITE-ProRule" id="PRU00042"/>
    </source>
</evidence>
<dbReference type="OrthoDB" id="8922241at2759"/>
<feature type="domain" description="C2H2-type" evidence="3">
    <location>
        <begin position="214"/>
        <end position="237"/>
    </location>
</feature>
<keyword evidence="5" id="KW-1185">Reference proteome</keyword>
<dbReference type="Gene3D" id="3.30.160.60">
    <property type="entry name" value="Classic Zinc Finger"/>
    <property type="match status" value="1"/>
</dbReference>
<accession>B0D109</accession>
<dbReference type="Proteomes" id="UP000001194">
    <property type="component" value="Unassembled WGS sequence"/>
</dbReference>
<dbReference type="GO" id="GO:0008270">
    <property type="term" value="F:zinc ion binding"/>
    <property type="evidence" value="ECO:0007669"/>
    <property type="project" value="UniProtKB-KW"/>
</dbReference>
<proteinExistence type="predicted"/>
<keyword evidence="1" id="KW-0863">Zinc-finger</keyword>
<keyword evidence="1" id="KW-0862">Zinc</keyword>
<dbReference type="InParanoid" id="B0D109"/>
<evidence type="ECO:0000256" key="2">
    <source>
        <dbReference type="SAM" id="MobiDB-lite"/>
    </source>
</evidence>
<dbReference type="EMBL" id="DS547095">
    <property type="protein sequence ID" value="EDR11548.1"/>
    <property type="molecule type" value="Genomic_DNA"/>
</dbReference>
<feature type="compositionally biased region" description="Low complexity" evidence="2">
    <location>
        <begin position="196"/>
        <end position="210"/>
    </location>
</feature>
<dbReference type="KEGG" id="lbc:LACBIDRAFT_324193"/>
<dbReference type="HOGENOM" id="CLU_091739_0_0_1"/>
<sequence>MQHSHRDHPYDDQGNSYPTGHVVSHHSDYPISPSYPNYDTQSQYYNAPQPQSIQEANNPYYRSMTPAHSPPHRYLTTAGRDPRYYNPQGVVSSSSAVPSSVYAPQSQYYNASYPPVDHRSPASPPPQSHFIPTPSEIAHSYSNYTHHMSIPRSPTVPPPENYRSPSLDYHASSHIPSQHSHSHRPRVMTGRPRTVSSAASTSPISASSPSGERFPCDKCGKTFSRSHDRKRHHETQHLASPVIHRCRFCEKEFSRWHISVLALL</sequence>
<feature type="compositionally biased region" description="Polar residues" evidence="2">
    <location>
        <begin position="34"/>
        <end position="45"/>
    </location>
</feature>
<evidence type="ECO:0000313" key="4">
    <source>
        <dbReference type="EMBL" id="EDR11548.1"/>
    </source>
</evidence>
<protein>
    <submittedName>
        <fullName evidence="4">Predicted protein</fullName>
    </submittedName>
</protein>
<dbReference type="AlphaFoldDB" id="B0D109"/>
<dbReference type="RefSeq" id="XP_001877445.1">
    <property type="nucleotide sequence ID" value="XM_001877410.1"/>
</dbReference>